<dbReference type="EMBL" id="JAGQLF010000040">
    <property type="protein sequence ID" value="MCA9387054.1"/>
    <property type="molecule type" value="Genomic_DNA"/>
</dbReference>
<name>A0A955RLG7_9BACT</name>
<sequence>MGDGTSTGGTYEGSFEQDSLEDVLSPEEKTQAEQNASEKMRRLLHQSLITLVFAAQAFLGVSKYADSQEFIGNWTDFQNRLELISSDPRLDNQDPNSRYYEDIHSLRNVTYEAEELIQDIKDVRLQDLTYSEYRGIQDNLMALGLVFGYGYDLNADGIFDGNIEQLSQGIDMLISEMKEI</sequence>
<feature type="compositionally biased region" description="Basic and acidic residues" evidence="1">
    <location>
        <begin position="26"/>
        <end position="37"/>
    </location>
</feature>
<comment type="caution">
    <text evidence="2">The sequence shown here is derived from an EMBL/GenBank/DDBJ whole genome shotgun (WGS) entry which is preliminary data.</text>
</comment>
<proteinExistence type="predicted"/>
<organism evidence="2 3">
    <name type="scientific">Candidatus Dojkabacteria bacterium</name>
    <dbReference type="NCBI Taxonomy" id="2099670"/>
    <lineage>
        <taxon>Bacteria</taxon>
        <taxon>Candidatus Dojkabacteria</taxon>
    </lineage>
</organism>
<feature type="non-terminal residue" evidence="2">
    <location>
        <position position="180"/>
    </location>
</feature>
<dbReference type="AlphaFoldDB" id="A0A955RLG7"/>
<reference evidence="2" key="1">
    <citation type="submission" date="2020-04" db="EMBL/GenBank/DDBJ databases">
        <authorList>
            <person name="Zhang T."/>
        </authorList>
    </citation>
    <scope>NUCLEOTIDE SEQUENCE</scope>
    <source>
        <strain evidence="2">HKST-UBA09</strain>
    </source>
</reference>
<feature type="compositionally biased region" description="Gly residues" evidence="1">
    <location>
        <begin position="1"/>
        <end position="11"/>
    </location>
</feature>
<gene>
    <name evidence="2" type="ORF">KC669_03395</name>
</gene>
<accession>A0A955RLG7</accession>
<feature type="region of interest" description="Disordered" evidence="1">
    <location>
        <begin position="1"/>
        <end position="37"/>
    </location>
</feature>
<evidence type="ECO:0000313" key="2">
    <source>
        <dbReference type="EMBL" id="MCA9387054.1"/>
    </source>
</evidence>
<evidence type="ECO:0000313" key="3">
    <source>
        <dbReference type="Proteomes" id="UP000714915"/>
    </source>
</evidence>
<evidence type="ECO:0000256" key="1">
    <source>
        <dbReference type="SAM" id="MobiDB-lite"/>
    </source>
</evidence>
<dbReference type="Proteomes" id="UP000714915">
    <property type="component" value="Unassembled WGS sequence"/>
</dbReference>
<reference evidence="2" key="2">
    <citation type="journal article" date="2021" name="Microbiome">
        <title>Successional dynamics and alternative stable states in a saline activated sludge microbial community over 9 years.</title>
        <authorList>
            <person name="Wang Y."/>
            <person name="Ye J."/>
            <person name="Ju F."/>
            <person name="Liu L."/>
            <person name="Boyd J.A."/>
            <person name="Deng Y."/>
            <person name="Parks D.H."/>
            <person name="Jiang X."/>
            <person name="Yin X."/>
            <person name="Woodcroft B.J."/>
            <person name="Tyson G.W."/>
            <person name="Hugenholtz P."/>
            <person name="Polz M.F."/>
            <person name="Zhang T."/>
        </authorList>
    </citation>
    <scope>NUCLEOTIDE SEQUENCE</scope>
    <source>
        <strain evidence="2">HKST-UBA09</strain>
    </source>
</reference>
<protein>
    <submittedName>
        <fullName evidence="2">Uncharacterized protein</fullName>
    </submittedName>
</protein>